<reference evidence="1 2" key="2">
    <citation type="journal article" date="2012" name="Stand. Genomic Sci.">
        <title>Complete genome sequence of Thauera aminoaromatica strain MZ1T.</title>
        <authorList>
            <person name="Jiang K."/>
            <person name="Sanseverino J."/>
            <person name="Chauhan A."/>
            <person name="Lucas S."/>
            <person name="Copeland A."/>
            <person name="Lapidus A."/>
            <person name="Del Rio T.G."/>
            <person name="Dalin E."/>
            <person name="Tice H."/>
            <person name="Bruce D."/>
            <person name="Goodwin L."/>
            <person name="Pitluck S."/>
            <person name="Sims D."/>
            <person name="Brettin T."/>
            <person name="Detter J.C."/>
            <person name="Han C."/>
            <person name="Chang Y.J."/>
            <person name="Larimer F."/>
            <person name="Land M."/>
            <person name="Hauser L."/>
            <person name="Kyrpides N.C."/>
            <person name="Mikhailova N."/>
            <person name="Moser S."/>
            <person name="Jegier P."/>
            <person name="Close D."/>
            <person name="Debruyn J.M."/>
            <person name="Wang Y."/>
            <person name="Layton A.C."/>
            <person name="Allen M.S."/>
            <person name="Sayler G.S."/>
        </authorList>
    </citation>
    <scope>NUCLEOTIDE SEQUENCE [LARGE SCALE GENOMIC DNA]</scope>
    <source>
        <strain evidence="1 2">MZ1T</strain>
    </source>
</reference>
<protein>
    <submittedName>
        <fullName evidence="1">Uncharacterized protein</fullName>
    </submittedName>
</protein>
<dbReference type="KEGG" id="tmz:Tmz1t_0007"/>
<dbReference type="EMBL" id="CP001281">
    <property type="protein sequence ID" value="ACK52810.1"/>
    <property type="molecule type" value="Genomic_DNA"/>
</dbReference>
<proteinExistence type="predicted"/>
<dbReference type="STRING" id="85643.Tmz1t_0007"/>
<gene>
    <name evidence="1" type="ordered locus">Tmz1t_0007</name>
</gene>
<dbReference type="Proteomes" id="UP000002186">
    <property type="component" value="Chromosome"/>
</dbReference>
<organism evidence="1 2">
    <name type="scientific">Thauera aminoaromatica</name>
    <dbReference type="NCBI Taxonomy" id="164330"/>
    <lineage>
        <taxon>Bacteria</taxon>
        <taxon>Pseudomonadati</taxon>
        <taxon>Pseudomonadota</taxon>
        <taxon>Betaproteobacteria</taxon>
        <taxon>Rhodocyclales</taxon>
        <taxon>Zoogloeaceae</taxon>
        <taxon>Thauera</taxon>
    </lineage>
</organism>
<keyword evidence="2" id="KW-1185">Reference proteome</keyword>
<reference evidence="2" key="1">
    <citation type="submission" date="2009-05" db="EMBL/GenBank/DDBJ databases">
        <title>Complete sequence of chromosome of Thauera sp. MZ1T.</title>
        <authorList>
            <consortium name="US DOE Joint Genome Institute"/>
            <person name="Lucas S."/>
            <person name="Copeland A."/>
            <person name="Lapidus A."/>
            <person name="Glavina del Rio T."/>
            <person name="Dalin E."/>
            <person name="Tice H."/>
            <person name="Bruce D."/>
            <person name="Goodwin L."/>
            <person name="Pitluck S."/>
            <person name="Sims D."/>
            <person name="Brettin T."/>
            <person name="Detter J.C."/>
            <person name="Han C."/>
            <person name="Larimer F."/>
            <person name="Land M."/>
            <person name="Hauser L."/>
            <person name="Kyrpides N."/>
            <person name="Mikhailova N."/>
            <person name="Sayler G.S."/>
        </authorList>
    </citation>
    <scope>NUCLEOTIDE SEQUENCE [LARGE SCALE GENOMIC DNA]</scope>
    <source>
        <strain evidence="2">MZ1T</strain>
    </source>
</reference>
<dbReference type="AlphaFoldDB" id="C4ZIB6"/>
<name>C4ZIB6_THASP</name>
<dbReference type="InterPro" id="IPR027417">
    <property type="entry name" value="P-loop_NTPase"/>
</dbReference>
<evidence type="ECO:0000313" key="2">
    <source>
        <dbReference type="Proteomes" id="UP000002186"/>
    </source>
</evidence>
<accession>C4ZIB6</accession>
<dbReference type="Gene3D" id="3.40.50.300">
    <property type="entry name" value="P-loop containing nucleotide triphosphate hydrolases"/>
    <property type="match status" value="1"/>
</dbReference>
<sequence>MITTPTQTLLQAYASLVLHDANEAATRLRVIDRVLREILGWLDEDISPEEHVTEDGLTTYADYILRTANTAIVVEAKKAGAAFAAHAGNRRVKLSNAFLQSELGTAIVQARDYARKLSIDFAVATNGSTWAIFPAQRHDQVKFHESTALVFWSLDDALNESYQEFFDLLSRDSVISGSLETNLLGRTENQVENRKLGSFFSTNARQTLSNPVFPLIENEVMTSFSDSIVDLNDESFERCYVATPESIKFDHKIRMHVGRRQQLVSGTVLRPMKSSDAEQLFAKIQQSSSASRKPLAILLLGTVGAGKTTFLHYMRKVRLKEVFTQDAARPYPHWLHLDFLTNSPNITATDFIYSSLREYINQDPFLQDWDKCIKNAYADEIKALRSGPLAAMSGSQEKVNERIADKIFSDYQSIRPYVDRILRYATKHSAFFLAIDNVDQIEDEDIQSKLFTEALAISRSLSLNLVLALRQGTFARHRNSPSIDAFDFEAVQIDPPRIASVLSKRFALVKHLAAGKRGDFIAENGARVRVEDISQIVDLLQGSVLGTEIGTRIEVLATDDVRLALRMTREFLERGYTNPGKAIEYHRRTGKYVLPRHEAFRAIILGTRTVYTEDFSPIGNPFDSRIGVNQAQMLRLYVLSAIVAYASENGFRFIDVAGCLIPYKSGVVKRRCRAGDAGAVNGTRAARVGPRCLGWGWSIRTTDRRTAVRPA</sequence>
<dbReference type="eggNOG" id="COG2810">
    <property type="taxonomic scope" value="Bacteria"/>
</dbReference>
<evidence type="ECO:0000313" key="1">
    <source>
        <dbReference type="EMBL" id="ACK52810.1"/>
    </source>
</evidence>
<dbReference type="HOGENOM" id="CLU_011927_1_0_4"/>
<dbReference type="eggNOG" id="COG1100">
    <property type="taxonomic scope" value="Bacteria"/>
</dbReference>
<dbReference type="SUPFAM" id="SSF52540">
    <property type="entry name" value="P-loop containing nucleoside triphosphate hydrolases"/>
    <property type="match status" value="1"/>
</dbReference>